<dbReference type="PROSITE" id="PS51257">
    <property type="entry name" value="PROKAR_LIPOPROTEIN"/>
    <property type="match status" value="1"/>
</dbReference>
<comment type="caution">
    <text evidence="4">The sequence shown here is derived from an EMBL/GenBank/DDBJ whole genome shotgun (WGS) entry which is preliminary data.</text>
</comment>
<sequence>MIKRIIVIILFGMFVFAGCAEKEYRASKIRIQHPKWDDDTIRKVSRREVEPGMTSEMVRSALGIPDTISRQGDQEKWGYGIQVGDYQPHEEMVFFVYFKYGVVTKTAGDRSKLRTFSWHE</sequence>
<name>A0A8J6T3B4_9DELT</name>
<proteinExistence type="predicted"/>
<evidence type="ECO:0000256" key="1">
    <source>
        <dbReference type="ARBA" id="ARBA00022729"/>
    </source>
</evidence>
<dbReference type="InterPro" id="IPR007450">
    <property type="entry name" value="BamE_dom"/>
</dbReference>
<dbReference type="Pfam" id="PF04355">
    <property type="entry name" value="BamE"/>
    <property type="match status" value="1"/>
</dbReference>
<dbReference type="GO" id="GO:0019867">
    <property type="term" value="C:outer membrane"/>
    <property type="evidence" value="ECO:0007669"/>
    <property type="project" value="InterPro"/>
</dbReference>
<feature type="domain" description="Outer membrane protein assembly factor BamE" evidence="3">
    <location>
        <begin position="47"/>
        <end position="102"/>
    </location>
</feature>
<keyword evidence="1" id="KW-0732">Signal</keyword>
<evidence type="ECO:0000256" key="2">
    <source>
        <dbReference type="ARBA" id="ARBA00023136"/>
    </source>
</evidence>
<organism evidence="4 5">
    <name type="scientific">Candidatus Desulfacyla euxinica</name>
    <dbReference type="NCBI Taxonomy" id="2841693"/>
    <lineage>
        <taxon>Bacteria</taxon>
        <taxon>Deltaproteobacteria</taxon>
        <taxon>Candidatus Desulfacyla</taxon>
    </lineage>
</organism>
<dbReference type="EMBL" id="JACNJD010000075">
    <property type="protein sequence ID" value="MBC8176032.1"/>
    <property type="molecule type" value="Genomic_DNA"/>
</dbReference>
<dbReference type="Gene3D" id="3.30.1450.10">
    <property type="match status" value="1"/>
</dbReference>
<dbReference type="InterPro" id="IPR037873">
    <property type="entry name" value="BamE-like"/>
</dbReference>
<evidence type="ECO:0000259" key="3">
    <source>
        <dbReference type="Pfam" id="PF04355"/>
    </source>
</evidence>
<gene>
    <name evidence="4" type="primary">bamE</name>
    <name evidence="4" type="ORF">H8E19_01400</name>
</gene>
<evidence type="ECO:0000313" key="5">
    <source>
        <dbReference type="Proteomes" id="UP000650524"/>
    </source>
</evidence>
<accession>A0A8J6T3B4</accession>
<reference evidence="4 5" key="1">
    <citation type="submission" date="2020-08" db="EMBL/GenBank/DDBJ databases">
        <title>Bridging the membrane lipid divide: bacteria of the FCB group superphylum have the potential to synthesize archaeal ether lipids.</title>
        <authorList>
            <person name="Villanueva L."/>
            <person name="Von Meijenfeldt F.A.B."/>
            <person name="Westbye A.B."/>
            <person name="Yadav S."/>
            <person name="Hopmans E.C."/>
            <person name="Dutilh B.E."/>
            <person name="Sinninghe Damste J.S."/>
        </authorList>
    </citation>
    <scope>NUCLEOTIDE SEQUENCE [LARGE SCALE GENOMIC DNA]</scope>
    <source>
        <strain evidence="4">NIOZ-UU27</strain>
    </source>
</reference>
<keyword evidence="2" id="KW-0472">Membrane</keyword>
<protein>
    <submittedName>
        <fullName evidence="4">Outer membrane protein assembly factor BamE</fullName>
    </submittedName>
</protein>
<dbReference type="Proteomes" id="UP000650524">
    <property type="component" value="Unassembled WGS sequence"/>
</dbReference>
<evidence type="ECO:0000313" key="4">
    <source>
        <dbReference type="EMBL" id="MBC8176032.1"/>
    </source>
</evidence>
<dbReference type="AlphaFoldDB" id="A0A8J6T3B4"/>